<dbReference type="Proteomes" id="UP000010809">
    <property type="component" value="Chromosome"/>
</dbReference>
<accession>L0DWJ2</accession>
<evidence type="ECO:0000313" key="4">
    <source>
        <dbReference type="EMBL" id="AGA33393.1"/>
    </source>
</evidence>
<dbReference type="Gene3D" id="3.40.50.1820">
    <property type="entry name" value="alpha/beta hydrolase"/>
    <property type="match status" value="1"/>
</dbReference>
<reference evidence="4" key="1">
    <citation type="submission" date="2015-12" db="EMBL/GenBank/DDBJ databases">
        <authorList>
            <person name="Tikhonova T.V."/>
            <person name="Pavlov A.R."/>
            <person name="Beletsky A.V."/>
            <person name="Mardanov A.V."/>
            <person name="Sorokin D.Y."/>
            <person name="Ravin N.V."/>
            <person name="Popov V.O."/>
        </authorList>
    </citation>
    <scope>NUCLEOTIDE SEQUENCE</scope>
    <source>
        <strain evidence="4">DSM 14787</strain>
    </source>
</reference>
<dbReference type="eggNOG" id="COG4995">
    <property type="taxonomic scope" value="Bacteria"/>
</dbReference>
<sequence length="1883" mass="206236">MQTTITLTFTTQPGASRGLARSDRASESERESINECSAGLFEIDSIESFEVGAARAGGEVVSRDLDPGDVVRVELDDGGELWLTVERLQELAGQADGDLVLGSETPLARGGAPSRGIRRWLRRLSIVRVRWKDELKDAAATQAVLTGIRKIEGQLLEGRTGLYRCLFPGNAEAPLFDAVRGAFPRSDTPILVLLHGTASSTLGSFSGLWGAKSSKGGGKARERWNAWREKVNALYGGNVFALEHCSLSESPILNACTVLEHLAPDQPLHLISHSRGGLVGELLCRGRIGNRAEPVTQEDIDRYLSAYRNEDGSFPADTDSVAARVRIREELERLNRLLAEKRPRVERFARVGCPARGTTLAASRLDVYLSLVLSGVQLVGTKFLGPKAGTFIGGLKSLLIAIARKRFDDGLLPGIKAMVPDGGMARFINDPELSVDGDLAVIAGNADVGGGLRQTLLVALTNLYYWQGNDWVVETDAMVGGHPRALHPMRFLDRGDRDQPVNHFSYFANDRTCQAILRVLEGTHRAHPEFTSLADEPVKTKSRGERAAPRNCITVMLPGLPGSHLRADDDRVWLHLGNIALGRLHRLDITKPEREVEPAGWFKSRYAALQAELESRGHRVVPFDYDWRLSLADNSRRLAETLGALSVAARREGLPLRILAHSMGGWVALHWLATETEGLWDRLCVEHDMRLVMAGTPLQGTFDTVRLLTARHPLLRMLAAVDLKRNRYALADQFRHYPGLLETLPSPAGEAGRPNFFDDRGWAVIADALKRNRWTSPEQSALQQAFAVRSRVDVEAPPLNASRVIYLAGQDERTPNGVEGSRGRLAFAQTSEGDGLTTWASIPEWLKDGHCWYLPGVKHGDLLRVGSAFPAIRELVETGSTGLLQQRPPAVLPGRVARGAPADAVGVSEEEIETPFLFPTEDELEAAALHGTAWTAGAERETVAPCHVRIRHGNLLYADVPVMVGHYEHEGITGSEDVLDQQLDGRLRALHRVGLYPGPLNSVEILTKPGDGRTDGAVVVGLGPLGGLTAPLLRRTLRHALIRFARQHGECQRYCRHDSELKLASLVIGSGADGIPREAAVNALLEAVVSANRQLAELGAPLVQQLDIVEMLDDAAIATAHACARARKYLEGPLSFDFSIQPMPGGRQRTVCADPDPWWRRIQITVTEDDNGQEVLDFAPLTERAGIDVTSHTVQSAMLDSLLAEATADTGSDSGLSTALFELLVPRAFKAQIEAQGGMVLLVDDATARFPWELLNDRRSRETEPLACRIGLVRQLYQRSDGPVPTARNRKALVVGDTQAGGSFAELPGAQQEAKAVAGLLERHGFDAGRPLIRATAGEVIRTWTVDDYQIMHLAGHGVLDHAMGTSRSGQEVRSTGLILNERSVLGPLEIAARDRMPEIVFVNCCHLGANREPPPGGPRNELAANLGTQFIRAGVRCVVAAGWEVDDAAAELFARTFYEQMLSGETFGQAVLKARRATFDAYRHSDTWAAYQCYGDQSFRLVERHDDAASGGKRDYYSPREVEVEAANIRADLFQARGASWERLEERLEEIEKAVEDHPHLKTGASCTAVALAWYEFGAFDKAIHWSKAALACNDSGASLRAMECRANALARLAEQMAMSAGCDGDIHGPGTGDGETGAEAVADESPITDERRGAVFADAESNASEAVEQAQELRKFADTPERIQIEASAHKHLGIVRWLKDDSESPGSGRERRVAPKQVREPLARAYACHREAVELAYSVSGRFSGYPLLNAAGLWLFLAQHGGRSKEVVDLLQPRDSVLDELDRLGRQFESAPRAEGPERFWDRTDRIHLDLYRGLLAENLHEPAEAPLWRNLAERYREEFRLASNRERDSVIKQIRLLGRMLGNKPPALKELLDAISKP</sequence>
<dbReference type="InterPro" id="IPR055803">
    <property type="entry name" value="DUF7379"/>
</dbReference>
<dbReference type="GO" id="GO:0008374">
    <property type="term" value="F:O-acyltransferase activity"/>
    <property type="evidence" value="ECO:0007669"/>
    <property type="project" value="InterPro"/>
</dbReference>
<dbReference type="HOGENOM" id="CLU_237995_0_0_6"/>
<feature type="compositionally biased region" description="Low complexity" evidence="1">
    <location>
        <begin position="1"/>
        <end position="11"/>
    </location>
</feature>
<dbReference type="STRING" id="1255043.TVNIR_1731"/>
<dbReference type="PATRIC" id="fig|1255043.3.peg.1754"/>
<organism evidence="4 5">
    <name type="scientific">Thioalkalivibrio nitratireducens (strain DSM 14787 / UNIQEM 213 / ALEN2)</name>
    <dbReference type="NCBI Taxonomy" id="1255043"/>
    <lineage>
        <taxon>Bacteria</taxon>
        <taxon>Pseudomonadati</taxon>
        <taxon>Pseudomonadota</taxon>
        <taxon>Gammaproteobacteria</taxon>
        <taxon>Chromatiales</taxon>
        <taxon>Ectothiorhodospiraceae</taxon>
        <taxon>Thioalkalivibrio</taxon>
    </lineage>
</organism>
<keyword evidence="5" id="KW-1185">Reference proteome</keyword>
<dbReference type="Pfam" id="PF24096">
    <property type="entry name" value="DUF7379"/>
    <property type="match status" value="1"/>
</dbReference>
<dbReference type="SUPFAM" id="SSF53474">
    <property type="entry name" value="alpha/beta-Hydrolases"/>
    <property type="match status" value="1"/>
</dbReference>
<feature type="compositionally biased region" description="Basic and acidic residues" evidence="1">
    <location>
        <begin position="20"/>
        <end position="31"/>
    </location>
</feature>
<feature type="region of interest" description="Disordered" evidence="1">
    <location>
        <begin position="1"/>
        <end position="31"/>
    </location>
</feature>
<dbReference type="Pfam" id="PF02450">
    <property type="entry name" value="LCAT"/>
    <property type="match status" value="1"/>
</dbReference>
<evidence type="ECO:0000313" key="5">
    <source>
        <dbReference type="Proteomes" id="UP000010809"/>
    </source>
</evidence>
<dbReference type="GO" id="GO:0006629">
    <property type="term" value="P:lipid metabolic process"/>
    <property type="evidence" value="ECO:0007669"/>
    <property type="project" value="InterPro"/>
</dbReference>
<evidence type="ECO:0000259" key="2">
    <source>
        <dbReference type="Pfam" id="PF12770"/>
    </source>
</evidence>
<name>L0DWJ2_THIND</name>
<dbReference type="EMBL" id="CP003989">
    <property type="protein sequence ID" value="AGA33393.1"/>
    <property type="molecule type" value="Genomic_DNA"/>
</dbReference>
<evidence type="ECO:0000256" key="1">
    <source>
        <dbReference type="SAM" id="MobiDB-lite"/>
    </source>
</evidence>
<dbReference type="InterPro" id="IPR003386">
    <property type="entry name" value="LACT/PDAT_acylTrfase"/>
</dbReference>
<dbReference type="InterPro" id="IPR029058">
    <property type="entry name" value="AB_hydrolase_fold"/>
</dbReference>
<dbReference type="InterPro" id="IPR024983">
    <property type="entry name" value="CHAT_dom"/>
</dbReference>
<evidence type="ECO:0000259" key="3">
    <source>
        <dbReference type="Pfam" id="PF24096"/>
    </source>
</evidence>
<feature type="domain" description="DUF7379" evidence="3">
    <location>
        <begin position="191"/>
        <end position="286"/>
    </location>
</feature>
<proteinExistence type="predicted"/>
<dbReference type="KEGG" id="tni:TVNIR_1731"/>
<gene>
    <name evidence="4" type="ordered locus">TVNIR_1731</name>
</gene>
<dbReference type="eggNOG" id="COG2267">
    <property type="taxonomic scope" value="Bacteria"/>
</dbReference>
<protein>
    <submittedName>
        <fullName evidence="4">Uncharacterized protein</fullName>
    </submittedName>
</protein>
<dbReference type="Pfam" id="PF12770">
    <property type="entry name" value="CHAT"/>
    <property type="match status" value="1"/>
</dbReference>
<feature type="domain" description="CHAT" evidence="2">
    <location>
        <begin position="1217"/>
        <end position="1497"/>
    </location>
</feature>